<dbReference type="Pfam" id="PF13462">
    <property type="entry name" value="Thioredoxin_4"/>
    <property type="match status" value="1"/>
</dbReference>
<sequence length="218" mass="23540">MTRGARISLALVAAFVVAAGAILLVGRANSDSHDPHTDTAGLAAEVARPDSHRISSAPAGSPTLVEFLDFECPACAGAYLAIEDLRAEYGDRVDFVVRYYPLRMHFNAERAARAVEAAAQQGKFEQMVQRVYETQTEWGNQRVPKDDYFRGLALELGLDMTAFDAAYDDPATAARIVEDVADGKALGVEGTPTFFLNGQLFQPNSIQDITDALDAALN</sequence>
<dbReference type="Gene3D" id="3.40.30.10">
    <property type="entry name" value="Glutaredoxin"/>
    <property type="match status" value="1"/>
</dbReference>
<keyword evidence="3" id="KW-0413">Isomerase</keyword>
<dbReference type="EMBL" id="JARXVC010000017">
    <property type="protein sequence ID" value="MDH6284000.1"/>
    <property type="molecule type" value="Genomic_DNA"/>
</dbReference>
<evidence type="ECO:0000313" key="3">
    <source>
        <dbReference type="EMBL" id="MDH6284000.1"/>
    </source>
</evidence>
<comment type="similarity">
    <text evidence="1">Belongs to the thioredoxin family. DsbA subfamily.</text>
</comment>
<dbReference type="PROSITE" id="PS51352">
    <property type="entry name" value="THIOREDOXIN_2"/>
    <property type="match status" value="1"/>
</dbReference>
<name>A0ABT6MJC0_9NOCA</name>
<proteinExistence type="inferred from homology"/>
<evidence type="ECO:0000313" key="4">
    <source>
        <dbReference type="Proteomes" id="UP001160334"/>
    </source>
</evidence>
<evidence type="ECO:0000256" key="1">
    <source>
        <dbReference type="ARBA" id="ARBA00005791"/>
    </source>
</evidence>
<keyword evidence="4" id="KW-1185">Reference proteome</keyword>
<dbReference type="InterPro" id="IPR012336">
    <property type="entry name" value="Thioredoxin-like_fold"/>
</dbReference>
<dbReference type="GO" id="GO:0016853">
    <property type="term" value="F:isomerase activity"/>
    <property type="evidence" value="ECO:0007669"/>
    <property type="project" value="UniProtKB-KW"/>
</dbReference>
<organism evidence="3 4">
    <name type="scientific">Prescottella agglutinans</name>
    <dbReference type="NCBI Taxonomy" id="1644129"/>
    <lineage>
        <taxon>Bacteria</taxon>
        <taxon>Bacillati</taxon>
        <taxon>Actinomycetota</taxon>
        <taxon>Actinomycetes</taxon>
        <taxon>Mycobacteriales</taxon>
        <taxon>Nocardiaceae</taxon>
        <taxon>Prescottella</taxon>
    </lineage>
</organism>
<evidence type="ECO:0000259" key="2">
    <source>
        <dbReference type="PROSITE" id="PS51352"/>
    </source>
</evidence>
<dbReference type="PANTHER" id="PTHR13887:SF55">
    <property type="entry name" value="SLR0313 PROTEIN"/>
    <property type="match status" value="1"/>
</dbReference>
<protein>
    <submittedName>
        <fullName evidence="3">Protein-disulfide isomerase</fullName>
    </submittedName>
</protein>
<feature type="domain" description="Thioredoxin" evidence="2">
    <location>
        <begin position="23"/>
        <end position="218"/>
    </location>
</feature>
<accession>A0ABT6MJC0</accession>
<dbReference type="InterPro" id="IPR036249">
    <property type="entry name" value="Thioredoxin-like_sf"/>
</dbReference>
<dbReference type="Proteomes" id="UP001160334">
    <property type="component" value="Unassembled WGS sequence"/>
</dbReference>
<dbReference type="InterPro" id="IPR013766">
    <property type="entry name" value="Thioredoxin_domain"/>
</dbReference>
<dbReference type="SUPFAM" id="SSF52833">
    <property type="entry name" value="Thioredoxin-like"/>
    <property type="match status" value="1"/>
</dbReference>
<dbReference type="RefSeq" id="WP_280763249.1">
    <property type="nucleotide sequence ID" value="NZ_JARXVC010000017.1"/>
</dbReference>
<reference evidence="3 4" key="1">
    <citation type="submission" date="2023-04" db="EMBL/GenBank/DDBJ databases">
        <title>Forest soil microbial communities from Buena Vista Peninsula, Colon Province, Panama.</title>
        <authorList>
            <person name="Bouskill N."/>
        </authorList>
    </citation>
    <scope>NUCLEOTIDE SEQUENCE [LARGE SCALE GENOMIC DNA]</scope>
    <source>
        <strain evidence="3 4">CFH S0262</strain>
    </source>
</reference>
<gene>
    <name evidence="3" type="ORF">M2280_005251</name>
</gene>
<dbReference type="PANTHER" id="PTHR13887">
    <property type="entry name" value="GLUTATHIONE S-TRANSFERASE KAPPA"/>
    <property type="match status" value="1"/>
</dbReference>
<comment type="caution">
    <text evidence="3">The sequence shown here is derived from an EMBL/GenBank/DDBJ whole genome shotgun (WGS) entry which is preliminary data.</text>
</comment>